<dbReference type="Pfam" id="PF13378">
    <property type="entry name" value="MR_MLE_C"/>
    <property type="match status" value="1"/>
</dbReference>
<dbReference type="InterPro" id="IPR029065">
    <property type="entry name" value="Enolase_C-like"/>
</dbReference>
<dbReference type="Gene3D" id="3.30.390.10">
    <property type="entry name" value="Enolase-like, N-terminal domain"/>
    <property type="match status" value="1"/>
</dbReference>
<name>A0ABP6ZXR9_9ACTN</name>
<evidence type="ECO:0000313" key="6">
    <source>
        <dbReference type="Proteomes" id="UP001501490"/>
    </source>
</evidence>
<evidence type="ECO:0000259" key="4">
    <source>
        <dbReference type="SMART" id="SM00922"/>
    </source>
</evidence>
<keyword evidence="6" id="KW-1185">Reference proteome</keyword>
<dbReference type="InterPro" id="IPR036849">
    <property type="entry name" value="Enolase-like_C_sf"/>
</dbReference>
<evidence type="ECO:0000313" key="5">
    <source>
        <dbReference type="EMBL" id="GAA3618069.1"/>
    </source>
</evidence>
<evidence type="ECO:0000256" key="3">
    <source>
        <dbReference type="ARBA" id="ARBA00022842"/>
    </source>
</evidence>
<gene>
    <name evidence="5" type="ORF">GCM10022236_20430</name>
</gene>
<dbReference type="PROSITE" id="PS00908">
    <property type="entry name" value="MR_MLE_1"/>
    <property type="match status" value="1"/>
</dbReference>
<dbReference type="Pfam" id="PF02746">
    <property type="entry name" value="MR_MLE_N"/>
    <property type="match status" value="1"/>
</dbReference>
<dbReference type="InterPro" id="IPR029017">
    <property type="entry name" value="Enolase-like_N"/>
</dbReference>
<comment type="caution">
    <text evidence="5">The sequence shown here is derived from an EMBL/GenBank/DDBJ whole genome shotgun (WGS) entry which is preliminary data.</text>
</comment>
<dbReference type="InterPro" id="IPR018110">
    <property type="entry name" value="Mandel_Rmase/mucon_lact_enz_CS"/>
</dbReference>
<dbReference type="SMART" id="SM00922">
    <property type="entry name" value="MR_MLE"/>
    <property type="match status" value="1"/>
</dbReference>
<accession>A0ABP6ZXR9</accession>
<proteinExistence type="predicted"/>
<comment type="cofactor">
    <cofactor evidence="1">
        <name>Mg(2+)</name>
        <dbReference type="ChEBI" id="CHEBI:18420"/>
    </cofactor>
</comment>
<dbReference type="Proteomes" id="UP001501490">
    <property type="component" value="Unassembled WGS sequence"/>
</dbReference>
<evidence type="ECO:0000256" key="2">
    <source>
        <dbReference type="ARBA" id="ARBA00022723"/>
    </source>
</evidence>
<keyword evidence="3" id="KW-0460">Magnesium</keyword>
<organism evidence="5 6">
    <name type="scientific">Microlunatus ginsengisoli</name>
    <dbReference type="NCBI Taxonomy" id="363863"/>
    <lineage>
        <taxon>Bacteria</taxon>
        <taxon>Bacillati</taxon>
        <taxon>Actinomycetota</taxon>
        <taxon>Actinomycetes</taxon>
        <taxon>Propionibacteriales</taxon>
        <taxon>Propionibacteriaceae</taxon>
        <taxon>Microlunatus</taxon>
    </lineage>
</organism>
<sequence length="375" mass="40713">MKVRTIEAIPLAYPEPNDNGATRHLCLVRLTTDDGVVGWGESITQWPEASRATREIIDGMAPLVIGRPVTDVIGIWHTLVDHAWWYGWRGGIAYNAIAAIDIALWDAKGRTLGASLLELLGGPVHDRLPAIASCHAFKPALDDLVTDMGSWVAAGLHGVKVGFGKKGDSRLGYGHDRDVRFVRLLREAIGPDAELMVDLGVAVYWDPPTAISRVHAFAEHDLSWIEEPLGPWDPSGYARLRAATDVAIAWGEREWDARGYDEVLGTGCVDVVGVDPGRVRGITGFQQIAARVEAARRTLNAHAWSSAIVSAASLAASFASPAARLFELKPLPNPMQDELVEHPIIHQGGWMLPPAGPGLGVEVIPDVVERYRLDR</sequence>
<reference evidence="6" key="1">
    <citation type="journal article" date="2019" name="Int. J. Syst. Evol. Microbiol.">
        <title>The Global Catalogue of Microorganisms (GCM) 10K type strain sequencing project: providing services to taxonomists for standard genome sequencing and annotation.</title>
        <authorList>
            <consortium name="The Broad Institute Genomics Platform"/>
            <consortium name="The Broad Institute Genome Sequencing Center for Infectious Disease"/>
            <person name="Wu L."/>
            <person name="Ma J."/>
        </authorList>
    </citation>
    <scope>NUCLEOTIDE SEQUENCE [LARGE SCALE GENOMIC DNA]</scope>
    <source>
        <strain evidence="6">JCM 16929</strain>
    </source>
</reference>
<keyword evidence="2" id="KW-0479">Metal-binding</keyword>
<evidence type="ECO:0000256" key="1">
    <source>
        <dbReference type="ARBA" id="ARBA00001946"/>
    </source>
</evidence>
<dbReference type="InterPro" id="IPR013341">
    <property type="entry name" value="Mandelate_racemase_N_dom"/>
</dbReference>
<dbReference type="PANTHER" id="PTHR13794:SF58">
    <property type="entry name" value="MITOCHONDRIAL ENOLASE SUPERFAMILY MEMBER 1"/>
    <property type="match status" value="1"/>
</dbReference>
<dbReference type="InterPro" id="IPR013342">
    <property type="entry name" value="Mandelate_racemase_C"/>
</dbReference>
<dbReference type="CDD" id="cd03316">
    <property type="entry name" value="MR_like"/>
    <property type="match status" value="1"/>
</dbReference>
<dbReference type="RefSeq" id="WP_344804054.1">
    <property type="nucleotide sequence ID" value="NZ_BAABAB010000014.1"/>
</dbReference>
<dbReference type="SFLD" id="SFLDS00001">
    <property type="entry name" value="Enolase"/>
    <property type="match status" value="1"/>
</dbReference>
<dbReference type="EMBL" id="BAABAB010000014">
    <property type="protein sequence ID" value="GAA3618069.1"/>
    <property type="molecule type" value="Genomic_DNA"/>
</dbReference>
<dbReference type="PANTHER" id="PTHR13794">
    <property type="entry name" value="ENOLASE SUPERFAMILY, MANDELATE RACEMASE"/>
    <property type="match status" value="1"/>
</dbReference>
<dbReference type="InterPro" id="IPR046945">
    <property type="entry name" value="RHMD-like"/>
</dbReference>
<dbReference type="SUPFAM" id="SSF54826">
    <property type="entry name" value="Enolase N-terminal domain-like"/>
    <property type="match status" value="1"/>
</dbReference>
<dbReference type="SFLD" id="SFLDG00179">
    <property type="entry name" value="mandelate_racemase"/>
    <property type="match status" value="1"/>
</dbReference>
<protein>
    <submittedName>
        <fullName evidence="5">Mandelate racemase/muconate lactonizing enzyme family protein</fullName>
    </submittedName>
</protein>
<dbReference type="SUPFAM" id="SSF51604">
    <property type="entry name" value="Enolase C-terminal domain-like"/>
    <property type="match status" value="1"/>
</dbReference>
<dbReference type="Gene3D" id="3.20.20.120">
    <property type="entry name" value="Enolase-like C-terminal domain"/>
    <property type="match status" value="1"/>
</dbReference>
<feature type="domain" description="Mandelate racemase/muconate lactonizing enzyme C-terminal" evidence="4">
    <location>
        <begin position="141"/>
        <end position="247"/>
    </location>
</feature>